<comment type="catalytic activity">
    <reaction evidence="4">
        <text>(6S)-5-formyl-5,6,7,8-tetrahydrofolate + ATP = (6R)-5,10-methenyltetrahydrofolate + ADP + phosphate</text>
        <dbReference type="Rhea" id="RHEA:10488"/>
        <dbReference type="ChEBI" id="CHEBI:30616"/>
        <dbReference type="ChEBI" id="CHEBI:43474"/>
        <dbReference type="ChEBI" id="CHEBI:57455"/>
        <dbReference type="ChEBI" id="CHEBI:57457"/>
        <dbReference type="ChEBI" id="CHEBI:456216"/>
        <dbReference type="EC" id="6.3.3.2"/>
    </reaction>
</comment>
<gene>
    <name evidence="5" type="ORF">IFO66_08250</name>
</gene>
<reference evidence="5 6" key="1">
    <citation type="submission" date="2020-09" db="EMBL/GenBank/DDBJ databases">
        <title>Paenibacillus sp. CAU 1523 isolated from sand of Haeundae Beach.</title>
        <authorList>
            <person name="Kim W."/>
        </authorList>
    </citation>
    <scope>NUCLEOTIDE SEQUENCE [LARGE SCALE GENOMIC DNA]</scope>
    <source>
        <strain evidence="5 6">CAU 1523</strain>
    </source>
</reference>
<dbReference type="Pfam" id="PF01812">
    <property type="entry name" value="5-FTHF_cyc-lig"/>
    <property type="match status" value="1"/>
</dbReference>
<dbReference type="PIRSF" id="PIRSF006806">
    <property type="entry name" value="FTHF_cligase"/>
    <property type="match status" value="1"/>
</dbReference>
<dbReference type="Gene3D" id="3.40.50.10420">
    <property type="entry name" value="NagB/RpiA/CoA transferase-like"/>
    <property type="match status" value="1"/>
</dbReference>
<protein>
    <recommendedName>
        <fullName evidence="4">5-formyltetrahydrofolate cyclo-ligase</fullName>
        <ecNumber evidence="4">6.3.3.2</ecNumber>
    </recommendedName>
</protein>
<organism evidence="5 6">
    <name type="scientific">Paenibacillus arenosi</name>
    <dbReference type="NCBI Taxonomy" id="2774142"/>
    <lineage>
        <taxon>Bacteria</taxon>
        <taxon>Bacillati</taxon>
        <taxon>Bacillota</taxon>
        <taxon>Bacilli</taxon>
        <taxon>Bacillales</taxon>
        <taxon>Paenibacillaceae</taxon>
        <taxon>Paenibacillus</taxon>
    </lineage>
</organism>
<name>A0ABR9AVZ3_9BACL</name>
<proteinExistence type="inferred from homology"/>
<evidence type="ECO:0000256" key="3">
    <source>
        <dbReference type="ARBA" id="ARBA00022840"/>
    </source>
</evidence>
<dbReference type="Proteomes" id="UP000634529">
    <property type="component" value="Unassembled WGS sequence"/>
</dbReference>
<dbReference type="InterPro" id="IPR024185">
    <property type="entry name" value="FTHF_cligase-like_sf"/>
</dbReference>
<evidence type="ECO:0000313" key="6">
    <source>
        <dbReference type="Proteomes" id="UP000634529"/>
    </source>
</evidence>
<keyword evidence="4" id="KW-0460">Magnesium</keyword>
<keyword evidence="5" id="KW-0436">Ligase</keyword>
<keyword evidence="4" id="KW-0479">Metal-binding</keyword>
<comment type="caution">
    <text evidence="5">The sequence shown here is derived from an EMBL/GenBank/DDBJ whole genome shotgun (WGS) entry which is preliminary data.</text>
</comment>
<dbReference type="GO" id="GO:0030272">
    <property type="term" value="F:5-formyltetrahydrofolate cyclo-ligase activity"/>
    <property type="evidence" value="ECO:0007669"/>
    <property type="project" value="UniProtKB-EC"/>
</dbReference>
<dbReference type="PANTHER" id="PTHR23407:SF1">
    <property type="entry name" value="5-FORMYLTETRAHYDROFOLATE CYCLO-LIGASE"/>
    <property type="match status" value="1"/>
</dbReference>
<dbReference type="InterPro" id="IPR037171">
    <property type="entry name" value="NagB/RpiA_transferase-like"/>
</dbReference>
<evidence type="ECO:0000256" key="1">
    <source>
        <dbReference type="ARBA" id="ARBA00010638"/>
    </source>
</evidence>
<accession>A0ABR9AVZ3</accession>
<dbReference type="InterPro" id="IPR002698">
    <property type="entry name" value="FTHF_cligase"/>
</dbReference>
<sequence length="224" mass="25299">MVELNEDERQLASSTSSKHALRVQLKSRRSAVTVQERKQASAEACMHAERWLRQLRQDANRPLRVLAYMPFGQELDIVPLLAVLAQEGNEVYVPITHQANREMSWHAWHPEGKMQTGLYGIQEPEHTVPALRAEQLVDVDAVLVPGLGFDLAGGRIGMGAGYYDRFLAKLQHKREELPYIAALIYEWQQVANVPMENHDVPVHLIICPDGVQWTYAGIACGKDR</sequence>
<evidence type="ECO:0000256" key="2">
    <source>
        <dbReference type="ARBA" id="ARBA00022741"/>
    </source>
</evidence>
<dbReference type="PANTHER" id="PTHR23407">
    <property type="entry name" value="ATPASE INHIBITOR/5-FORMYLTETRAHYDROFOLATE CYCLO-LIGASE"/>
    <property type="match status" value="1"/>
</dbReference>
<comment type="similarity">
    <text evidence="1 4">Belongs to the 5-formyltetrahydrofolate cyclo-ligase family.</text>
</comment>
<dbReference type="EMBL" id="JACYTN010000004">
    <property type="protein sequence ID" value="MBD8498301.1"/>
    <property type="molecule type" value="Genomic_DNA"/>
</dbReference>
<evidence type="ECO:0000313" key="5">
    <source>
        <dbReference type="EMBL" id="MBD8498301.1"/>
    </source>
</evidence>
<dbReference type="NCBIfam" id="TIGR02727">
    <property type="entry name" value="MTHFS_bact"/>
    <property type="match status" value="1"/>
</dbReference>
<keyword evidence="6" id="KW-1185">Reference proteome</keyword>
<dbReference type="EC" id="6.3.3.2" evidence="4"/>
<keyword evidence="2 4" id="KW-0547">Nucleotide-binding</keyword>
<dbReference type="RefSeq" id="WP_192024699.1">
    <property type="nucleotide sequence ID" value="NZ_JACYTN010000004.1"/>
</dbReference>
<comment type="cofactor">
    <cofactor evidence="4">
        <name>Mg(2+)</name>
        <dbReference type="ChEBI" id="CHEBI:18420"/>
    </cofactor>
</comment>
<keyword evidence="3 4" id="KW-0067">ATP-binding</keyword>
<dbReference type="SUPFAM" id="SSF100950">
    <property type="entry name" value="NagB/RpiA/CoA transferase-like"/>
    <property type="match status" value="1"/>
</dbReference>
<evidence type="ECO:0000256" key="4">
    <source>
        <dbReference type="RuleBase" id="RU361279"/>
    </source>
</evidence>